<keyword evidence="2" id="KW-0808">Transferase</keyword>
<proteinExistence type="predicted"/>
<dbReference type="GO" id="GO:0003968">
    <property type="term" value="F:RNA-directed RNA polymerase activity"/>
    <property type="evidence" value="ECO:0007669"/>
    <property type="project" value="UniProtKB-KW"/>
</dbReference>
<dbReference type="Pfam" id="PF01443">
    <property type="entry name" value="Viral_helicase1"/>
    <property type="match status" value="1"/>
</dbReference>
<dbReference type="SUPFAM" id="SSF56672">
    <property type="entry name" value="DNA/RNA polymerases"/>
    <property type="match status" value="1"/>
</dbReference>
<keyword evidence="7" id="KW-0067">ATP-binding</keyword>
<keyword evidence="5" id="KW-0378">Hydrolase</keyword>
<evidence type="ECO:0000313" key="14">
    <source>
        <dbReference type="EMBL" id="QQG34602.1"/>
    </source>
</evidence>
<evidence type="ECO:0000256" key="8">
    <source>
        <dbReference type="ARBA" id="ARBA00022953"/>
    </source>
</evidence>
<evidence type="ECO:0000256" key="4">
    <source>
        <dbReference type="ARBA" id="ARBA00022741"/>
    </source>
</evidence>
<dbReference type="InterPro" id="IPR027351">
    <property type="entry name" value="(+)RNA_virus_helicase_core_dom"/>
</dbReference>
<dbReference type="GO" id="GO:0039694">
    <property type="term" value="P:viral RNA genome replication"/>
    <property type="evidence" value="ECO:0007669"/>
    <property type="project" value="InterPro"/>
</dbReference>
<dbReference type="SUPFAM" id="SSF51197">
    <property type="entry name" value="Clavaminate synthase-like"/>
    <property type="match status" value="1"/>
</dbReference>
<accession>A0A7T5QZ94</accession>
<dbReference type="Gene3D" id="2.60.120.590">
    <property type="entry name" value="Alpha-ketoglutarate-dependent dioxygenase AlkB-like"/>
    <property type="match status" value="1"/>
</dbReference>
<dbReference type="GO" id="GO:0003723">
    <property type="term" value="F:RNA binding"/>
    <property type="evidence" value="ECO:0007669"/>
    <property type="project" value="InterPro"/>
</dbReference>
<dbReference type="PROSITE" id="PS50507">
    <property type="entry name" value="RDRP_SSRNA_POS"/>
    <property type="match status" value="1"/>
</dbReference>
<dbReference type="Gene3D" id="3.40.50.300">
    <property type="entry name" value="P-loop containing nucleotide triphosphate hydrolases"/>
    <property type="match status" value="2"/>
</dbReference>
<feature type="compositionally biased region" description="Acidic residues" evidence="10">
    <location>
        <begin position="634"/>
        <end position="644"/>
    </location>
</feature>
<feature type="region of interest" description="Disordered" evidence="10">
    <location>
        <begin position="685"/>
        <end position="704"/>
    </location>
</feature>
<keyword evidence="8" id="KW-0693">Viral RNA replication</keyword>
<evidence type="ECO:0000256" key="10">
    <source>
        <dbReference type="SAM" id="MobiDB-lite"/>
    </source>
</evidence>
<evidence type="ECO:0000259" key="11">
    <source>
        <dbReference type="PROSITE" id="PS50507"/>
    </source>
</evidence>
<dbReference type="InterPro" id="IPR001788">
    <property type="entry name" value="RNA-dep_RNA_pol_alsuvir"/>
</dbReference>
<dbReference type="PROSITE" id="PS51657">
    <property type="entry name" value="PSRV_HELICASE"/>
    <property type="match status" value="1"/>
</dbReference>
<keyword evidence="1" id="KW-0696">RNA-directed RNA polymerase</keyword>
<organism evidence="14">
    <name type="scientific">Avocado citrivirus 1</name>
    <dbReference type="NCBI Taxonomy" id="2794431"/>
    <lineage>
        <taxon>Viruses</taxon>
        <taxon>Riboviria</taxon>
        <taxon>Orthornavirae</taxon>
        <taxon>Kitrinoviricota</taxon>
        <taxon>Alsuviricetes</taxon>
        <taxon>Tymovirales</taxon>
        <taxon>Betaflexiviridae</taxon>
        <taxon>Trivirinae</taxon>
        <taxon>Citrivirus</taxon>
    </lineage>
</organism>
<dbReference type="GO" id="GO:0016787">
    <property type="term" value="F:hydrolase activity"/>
    <property type="evidence" value="ECO:0007669"/>
    <property type="project" value="UniProtKB-KW"/>
</dbReference>
<dbReference type="InterPro" id="IPR043502">
    <property type="entry name" value="DNA/RNA_pol_sf"/>
</dbReference>
<sequence length="2033" mass="233181">MAFLNSKTALECFIGNLEKTEQKLIYKPGSDYIIENSKFRSKHFGFALGNKEKMLLTSKGIELYPCAFVPHSHPISKTIENHFLFDVLPGLIVDKKFLFISIKSKKVRAFIRHANRGNDISFLNRLVDAKDTFRYPECNDVQCGEPSSTGRVSLFSNNFLKRVKESSTNIFIHDEVHHWSKLEMFNFISSTRFSNMLFTVVYPVELLNNIGCSQNPRVYTFETKGDKLLFFPDGVQNEGYEQRLNLAWLFKASKLNVDGVIYTVKRIKTVFSHHLFSISRGDYHTDTVRCFSDFDTIDLSILHRNRFRNYCHVPIKHEMLFKIYTYLLCLKKPDIESGIAKLRQLMGDECDLKVVLFFEKFVERVLNHGKKKGLFGQSLFEKITEELVKKIPDLFLKHTSTWKQLNLFEFILNSGPLSIKVECGEVTRSTIESLGFDSFDLDLLNFNDPLSFFDTSENFNSEYRVDDTIIDSVNLRKHGWSKKTDSIFKANMFDLLSIDVKRWKEITPKKKVNKNINYSICYPNFDSSDIEKVHSNFIKFLDLEHVVGRDLGHPKGLRVSECLSESLSILVKNGEQINYDIFLDVFSSFSMGLDAAEMLADGTFGSVQCNWFVSKCQLSRNITKVMESEIRVEEIDDDQEDADSGTDTSKDDKEEEGKRGDQGEETPIESEGPSEEMATSDPVVAFKSDDEGEPPSHKDTNNGGCFAFEGITLQDHKGPVSEKTELPNMNSFLGDCHLLHGQPIDVPGDGSCFLHALLRCFDSLPFKNALELRLAFSDHLLNSGKAEYGMLVRNPAGHFGFEWIKDIAEWLQIELVLHSAGSVYVLGVRGGLAGHHIDHSFEHFRVLETLSIEDSVFKSPLDGIIELKVSYKTELPSVETVVEGAKCTKFKGRKAFFFSRDRTIDYGHNGVKYQWNQWPEHFDQLLESFEWPVGGFNAALYQIYQPHASIGFHKDNESVYDNDDIITVNVRGDALFKISSDAKDCEFLLSGPGAFVMKGGFQKKHRHSVQVQEYERASITFRKHKRTMAGRKIESFDFESADSMKNLKKKCFFKAVADSLDVPVNQVFKAVTAVDRSFWMEWIQSESGTTISDVQKACQDLQMTLEIHSECGAEVFDCGSKLRAAIKEEPKGHYQVARRMKNVPRSLVSPKAMGGNLKLKMDSIRGLEGVSSIMYVAEQDRAVTLMNSLLNRTTGVNTSEILSEGKKVFNNLASFMEDKGDYGFEVLSLSGFAGSGKSRGIQKILSQSKGSNFTVVSPRNNLKKDWIDKLALNEKDGYKVCTFETFLRREKRKLELVIIDELTLFPNGYLDLVLFQLEESGSKAEIVLIFDPLQARYHASTDYEILKQPHDVDKLTSDREINYIYGSFRLDASFYSKIFEDLPMFSGGEQVNDTDDSMWVFPSIFDVRIISEDKGCRCDCLLVESQLEKSQFCETLQSMTFGEAQGLTFDHVCIVLSESSAQSDDFRWLVALTRARKRISFVCTHLGGLDGFKMAVKGSIPKRVVNKQKITWRLLSLLVRCTFNRIPIKACGSDEVDREERLQGDPFLKPFIFLGMRVEVEEPEPQKVEVEELLMPTHMFITEANFSEAYNFDLIRAKESREYREDMEVTDQFVDNFNVWGPRSYARTSGPMRYKAIYPKHAHKDDLTFWMAVKKRLRFADEITNRGKLERAQLIGNLLYTNFKQKLKLNFSHDQQLLDQSRNEFEVKKLSKSKEIIANNSNRSEVDWALNDVFLFMKSQLCTKFEKQYVDAKAGQTLACFNHLILCEFAPWCRYMEHMIRRQLPESVYIHSNKNFDELNEWVKKFFCNDICVESDYESFDASQDEYILAFEVALMTDMGIPQQVIDGYVDIKCKLSCRLGHFAIMRFTGEFSTFLFNTLANMAFTFARYDWKDDTPVAFAGDDMCALRNMPLRHDMDLIFEKISLKAKVDRTENPMFCGWRLSKYGIVKEPELVYNRFQVAIEDGKLLECLDNYAIEVSYAYSLSERLYEVLKSEKQIQYHQATVRLIVRCLDKVKHSVRNLYSEQIGERGA</sequence>
<dbReference type="InterPro" id="IPR037151">
    <property type="entry name" value="AlkB-like_sf"/>
</dbReference>
<evidence type="ECO:0000256" key="1">
    <source>
        <dbReference type="ARBA" id="ARBA00022484"/>
    </source>
</evidence>
<feature type="compositionally biased region" description="Basic and acidic residues" evidence="10">
    <location>
        <begin position="648"/>
        <end position="662"/>
    </location>
</feature>
<feature type="region of interest" description="Disordered" evidence="10">
    <location>
        <begin position="631"/>
        <end position="680"/>
    </location>
</feature>
<dbReference type="Pfam" id="PF00978">
    <property type="entry name" value="RdRP_2"/>
    <property type="match status" value="1"/>
</dbReference>
<evidence type="ECO:0000256" key="2">
    <source>
        <dbReference type="ARBA" id="ARBA00022679"/>
    </source>
</evidence>
<reference evidence="14" key="1">
    <citation type="submission" date="2020-11" db="EMBL/GenBank/DDBJ databases">
        <authorList>
            <person name="Bejerman N."/>
        </authorList>
    </citation>
    <scope>NUCLEOTIDE SEQUENCE</scope>
    <source>
        <strain evidence="14">Avo</strain>
    </source>
</reference>
<evidence type="ECO:0000256" key="6">
    <source>
        <dbReference type="ARBA" id="ARBA00022806"/>
    </source>
</evidence>
<protein>
    <submittedName>
        <fullName evidence="14">RdRp</fullName>
    </submittedName>
</protein>
<evidence type="ECO:0000259" key="13">
    <source>
        <dbReference type="PROSITE" id="PS51743"/>
    </source>
</evidence>
<feature type="domain" description="(+)RNA virus helicase C-terminal" evidence="12">
    <location>
        <begin position="1198"/>
        <end position="1518"/>
    </location>
</feature>
<dbReference type="GO" id="GO:0006351">
    <property type="term" value="P:DNA-templated transcription"/>
    <property type="evidence" value="ECO:0007669"/>
    <property type="project" value="InterPro"/>
</dbReference>
<dbReference type="SUPFAM" id="SSF52540">
    <property type="entry name" value="P-loop containing nucleoside triphosphate hydrolases"/>
    <property type="match status" value="2"/>
</dbReference>
<evidence type="ECO:0000256" key="3">
    <source>
        <dbReference type="ARBA" id="ARBA00022695"/>
    </source>
</evidence>
<dbReference type="GO" id="GO:0006396">
    <property type="term" value="P:RNA processing"/>
    <property type="evidence" value="ECO:0007669"/>
    <property type="project" value="InterPro"/>
</dbReference>
<keyword evidence="6" id="KW-0347">Helicase</keyword>
<name>A0A7T5QZ94_9VIRU</name>
<evidence type="ECO:0000256" key="9">
    <source>
        <dbReference type="ARBA" id="ARBA00047984"/>
    </source>
</evidence>
<feature type="compositionally biased region" description="Acidic residues" evidence="10">
    <location>
        <begin position="663"/>
        <end position="674"/>
    </location>
</feature>
<keyword evidence="4" id="KW-0547">Nucleotide-binding</keyword>
<dbReference type="GO" id="GO:0003724">
    <property type="term" value="F:RNA helicase activity"/>
    <property type="evidence" value="ECO:0007669"/>
    <property type="project" value="UniProtKB-EC"/>
</dbReference>
<dbReference type="InterPro" id="IPR002588">
    <property type="entry name" value="Alphavirus-like_MT_dom"/>
</dbReference>
<dbReference type="InterPro" id="IPR007094">
    <property type="entry name" value="RNA-dir_pol_PSvirus"/>
</dbReference>
<evidence type="ECO:0000259" key="12">
    <source>
        <dbReference type="PROSITE" id="PS51657"/>
    </source>
</evidence>
<dbReference type="InterPro" id="IPR027417">
    <property type="entry name" value="P-loop_NTPase"/>
</dbReference>
<dbReference type="PROSITE" id="PS51743">
    <property type="entry name" value="ALPHAVIRUS_MT"/>
    <property type="match status" value="1"/>
</dbReference>
<evidence type="ECO:0000256" key="7">
    <source>
        <dbReference type="ARBA" id="ARBA00022840"/>
    </source>
</evidence>
<keyword evidence="3" id="KW-0548">Nucleotidyltransferase</keyword>
<feature type="domain" description="RdRp catalytic" evidence="11">
    <location>
        <begin position="1810"/>
        <end position="1917"/>
    </location>
</feature>
<dbReference type="Pfam" id="PF01660">
    <property type="entry name" value="Vmethyltransf"/>
    <property type="match status" value="1"/>
</dbReference>
<dbReference type="EMBL" id="MW328736">
    <property type="protein sequence ID" value="QQG34602.1"/>
    <property type="molecule type" value="Genomic_RNA"/>
</dbReference>
<dbReference type="GO" id="GO:0005524">
    <property type="term" value="F:ATP binding"/>
    <property type="evidence" value="ECO:0007669"/>
    <property type="project" value="UniProtKB-KW"/>
</dbReference>
<dbReference type="CDD" id="cd23245">
    <property type="entry name" value="Betaflexiviridae_RdRp"/>
    <property type="match status" value="1"/>
</dbReference>
<feature type="domain" description="Alphavirus-like MT" evidence="13">
    <location>
        <begin position="64"/>
        <end position="249"/>
    </location>
</feature>
<comment type="catalytic activity">
    <reaction evidence="9">
        <text>ATP + H2O = ADP + phosphate + H(+)</text>
        <dbReference type="Rhea" id="RHEA:13065"/>
        <dbReference type="ChEBI" id="CHEBI:15377"/>
        <dbReference type="ChEBI" id="CHEBI:15378"/>
        <dbReference type="ChEBI" id="CHEBI:30616"/>
        <dbReference type="ChEBI" id="CHEBI:43474"/>
        <dbReference type="ChEBI" id="CHEBI:456216"/>
        <dbReference type="EC" id="3.6.4.13"/>
    </reaction>
</comment>
<dbReference type="GO" id="GO:0008174">
    <property type="term" value="F:mRNA methyltransferase activity"/>
    <property type="evidence" value="ECO:0007669"/>
    <property type="project" value="UniProtKB-UniRule"/>
</dbReference>
<dbReference type="GO" id="GO:0016556">
    <property type="term" value="P:mRNA modification"/>
    <property type="evidence" value="ECO:0007669"/>
    <property type="project" value="InterPro"/>
</dbReference>
<evidence type="ECO:0000256" key="5">
    <source>
        <dbReference type="ARBA" id="ARBA00022801"/>
    </source>
</evidence>